<keyword evidence="1" id="KW-0812">Transmembrane</keyword>
<dbReference type="EMBL" id="BMAY01000002">
    <property type="protein sequence ID" value="GFZ26463.1"/>
    <property type="molecule type" value="Genomic_DNA"/>
</dbReference>
<reference evidence="2" key="1">
    <citation type="submission" date="2020-08" db="EMBL/GenBank/DDBJ databases">
        <title>Taxonomic study for Lactobacillus species isolated from hardwood bark.</title>
        <authorList>
            <person name="Tohno M."/>
            <person name="Tanizawa Y."/>
        </authorList>
    </citation>
    <scope>NUCLEOTIDE SEQUENCE</scope>
    <source>
        <strain evidence="2">B40</strain>
    </source>
</reference>
<keyword evidence="3" id="KW-1185">Reference proteome</keyword>
<sequence>MSFFLMIFTLIIGIGILAAGIKSNKNYRIFLIIVGVIFIMAAIFLATPAGADLLHKF</sequence>
<comment type="caution">
    <text evidence="2">The sequence shown here is derived from an EMBL/GenBank/DDBJ whole genome shotgun (WGS) entry which is preliminary data.</text>
</comment>
<evidence type="ECO:0000313" key="3">
    <source>
        <dbReference type="Proteomes" id="UP000677218"/>
    </source>
</evidence>
<evidence type="ECO:0000256" key="1">
    <source>
        <dbReference type="SAM" id="Phobius"/>
    </source>
</evidence>
<accession>A0A916QJ25</accession>
<organism evidence="2 3">
    <name type="scientific">Lactobacillus corticis</name>
    <dbReference type="NCBI Taxonomy" id="2201249"/>
    <lineage>
        <taxon>Bacteria</taxon>
        <taxon>Bacillati</taxon>
        <taxon>Bacillota</taxon>
        <taxon>Bacilli</taxon>
        <taxon>Lactobacillales</taxon>
        <taxon>Lactobacillaceae</taxon>
        <taxon>Lactobacillus</taxon>
    </lineage>
</organism>
<gene>
    <name evidence="2" type="ORF">LCB40_03430</name>
</gene>
<name>A0A916QJ25_9LACO</name>
<keyword evidence="1" id="KW-1133">Transmembrane helix</keyword>
<dbReference type="Proteomes" id="UP000677218">
    <property type="component" value="Unassembled WGS sequence"/>
</dbReference>
<evidence type="ECO:0008006" key="4">
    <source>
        <dbReference type="Google" id="ProtNLM"/>
    </source>
</evidence>
<dbReference type="AlphaFoldDB" id="A0A916QJ25"/>
<protein>
    <recommendedName>
        <fullName evidence="4">Exosortase</fullName>
    </recommendedName>
</protein>
<keyword evidence="1" id="KW-0472">Membrane</keyword>
<feature type="transmembrane region" description="Helical" evidence="1">
    <location>
        <begin position="28"/>
        <end position="51"/>
    </location>
</feature>
<dbReference type="RefSeq" id="WP_212780167.1">
    <property type="nucleotide sequence ID" value="NZ_BMAY01000002.1"/>
</dbReference>
<evidence type="ECO:0000313" key="2">
    <source>
        <dbReference type="EMBL" id="GFZ26463.1"/>
    </source>
</evidence>
<proteinExistence type="predicted"/>